<protein>
    <submittedName>
        <fullName evidence="2">Uncharacterized protein</fullName>
    </submittedName>
</protein>
<evidence type="ECO:0000313" key="3">
    <source>
        <dbReference type="Proteomes" id="UP000813385"/>
    </source>
</evidence>
<accession>A0A8K0X7T0</accession>
<sequence>MCPSSCSEDSSPLQFTECRAQKLQTTSDHAPAAKLRSQLTSSRRTATGHAVRPKAKQLCPCRLPRSHADISHLSASRLQMGASPQQQQQQHRSIRSILRFGQSSFTLPRHHEIQHGISPAPPTRSRPTPGSLGTRLPAVITDDRSLEAAFPPAVPLGRRWQSLGKPGRARSCPLADIPVTVGGLPSWRRRHRDAPQSYPDKFEDFGIVRCSGPFWAGARSRDPNHAVSVVEACLNDIPM</sequence>
<evidence type="ECO:0000256" key="1">
    <source>
        <dbReference type="SAM" id="MobiDB-lite"/>
    </source>
</evidence>
<reference evidence="2" key="1">
    <citation type="journal article" date="2021" name="Nat. Commun.">
        <title>Genetic determinants of endophytism in the Arabidopsis root mycobiome.</title>
        <authorList>
            <person name="Mesny F."/>
            <person name="Miyauchi S."/>
            <person name="Thiergart T."/>
            <person name="Pickel B."/>
            <person name="Atanasova L."/>
            <person name="Karlsson M."/>
            <person name="Huettel B."/>
            <person name="Barry K.W."/>
            <person name="Haridas S."/>
            <person name="Chen C."/>
            <person name="Bauer D."/>
            <person name="Andreopoulos W."/>
            <person name="Pangilinan J."/>
            <person name="LaButti K."/>
            <person name="Riley R."/>
            <person name="Lipzen A."/>
            <person name="Clum A."/>
            <person name="Drula E."/>
            <person name="Henrissat B."/>
            <person name="Kohler A."/>
            <person name="Grigoriev I.V."/>
            <person name="Martin F.M."/>
            <person name="Hacquard S."/>
        </authorList>
    </citation>
    <scope>NUCLEOTIDE SEQUENCE</scope>
    <source>
        <strain evidence="2">MPI-CAGE-AT-0016</strain>
    </source>
</reference>
<gene>
    <name evidence="2" type="ORF">B0T11DRAFT_269789</name>
</gene>
<comment type="caution">
    <text evidence="2">The sequence shown here is derived from an EMBL/GenBank/DDBJ whole genome shotgun (WGS) entry which is preliminary data.</text>
</comment>
<dbReference type="AlphaFoldDB" id="A0A8K0X7T0"/>
<feature type="region of interest" description="Disordered" evidence="1">
    <location>
        <begin position="113"/>
        <end position="133"/>
    </location>
</feature>
<proteinExistence type="predicted"/>
<evidence type="ECO:0000313" key="2">
    <source>
        <dbReference type="EMBL" id="KAH7375137.1"/>
    </source>
</evidence>
<dbReference type="EMBL" id="JAGPXD010000001">
    <property type="protein sequence ID" value="KAH7375137.1"/>
    <property type="molecule type" value="Genomic_DNA"/>
</dbReference>
<feature type="region of interest" description="Disordered" evidence="1">
    <location>
        <begin position="24"/>
        <end position="54"/>
    </location>
</feature>
<name>A0A8K0X7T0_9PEZI</name>
<dbReference type="Proteomes" id="UP000813385">
    <property type="component" value="Unassembled WGS sequence"/>
</dbReference>
<keyword evidence="3" id="KW-1185">Reference proteome</keyword>
<organism evidence="2 3">
    <name type="scientific">Plectosphaerella cucumerina</name>
    <dbReference type="NCBI Taxonomy" id="40658"/>
    <lineage>
        <taxon>Eukaryota</taxon>
        <taxon>Fungi</taxon>
        <taxon>Dikarya</taxon>
        <taxon>Ascomycota</taxon>
        <taxon>Pezizomycotina</taxon>
        <taxon>Sordariomycetes</taxon>
        <taxon>Hypocreomycetidae</taxon>
        <taxon>Glomerellales</taxon>
        <taxon>Plectosphaerellaceae</taxon>
        <taxon>Plectosphaerella</taxon>
    </lineage>
</organism>